<dbReference type="Proteomes" id="UP000019184">
    <property type="component" value="Unassembled WGS sequence"/>
</dbReference>
<dbReference type="AlphaFoldDB" id="A0A7U7GCU4"/>
<accession>A0A7U7GCU4</accession>
<evidence type="ECO:0000313" key="1">
    <source>
        <dbReference type="EMBL" id="CDH45847.1"/>
    </source>
</evidence>
<organism evidence="1 2">
    <name type="scientific">Candidatus Contendobacter odensis Run_B_J11</name>
    <dbReference type="NCBI Taxonomy" id="1400861"/>
    <lineage>
        <taxon>Bacteria</taxon>
        <taxon>Pseudomonadati</taxon>
        <taxon>Pseudomonadota</taxon>
        <taxon>Gammaproteobacteria</taxon>
        <taxon>Candidatus Competibacteraceae</taxon>
        <taxon>Candidatus Contendibacter</taxon>
    </lineage>
</organism>
<proteinExistence type="predicted"/>
<reference evidence="1 2" key="1">
    <citation type="journal article" date="2014" name="ISME J.">
        <title>Candidatus Competibacter-lineage genomes retrieved from metagenomes reveal functional metabolic diversity.</title>
        <authorList>
            <person name="McIlroy S.J."/>
            <person name="Albertsen M."/>
            <person name="Andresen E.K."/>
            <person name="Saunders A.M."/>
            <person name="Kristiansen R."/>
            <person name="Stokholm-Bjerregaard M."/>
            <person name="Nielsen K.L."/>
            <person name="Nielsen P.H."/>
        </authorList>
    </citation>
    <scope>NUCLEOTIDE SEQUENCE [LARGE SCALE GENOMIC DNA]</scope>
    <source>
        <strain evidence="1 2">Run_B_J11</strain>
    </source>
</reference>
<protein>
    <submittedName>
        <fullName evidence="1">Uncharacterized protein</fullName>
    </submittedName>
</protein>
<dbReference type="EMBL" id="CBTK010000218">
    <property type="protein sequence ID" value="CDH45847.1"/>
    <property type="molecule type" value="Genomic_DNA"/>
</dbReference>
<comment type="caution">
    <text evidence="1">The sequence shown here is derived from an EMBL/GenBank/DDBJ whole genome shotgun (WGS) entry which is preliminary data.</text>
</comment>
<sequence length="35" mass="3647">MGAGAIESDASLETVAKLAIDFEQKFSAEPASSQF</sequence>
<gene>
    <name evidence="1" type="ORF">BN874_2950001</name>
</gene>
<keyword evidence="2" id="KW-1185">Reference proteome</keyword>
<evidence type="ECO:0000313" key="2">
    <source>
        <dbReference type="Proteomes" id="UP000019184"/>
    </source>
</evidence>
<name>A0A7U7GCU4_9GAMM</name>